<evidence type="ECO:0000313" key="11">
    <source>
        <dbReference type="EMBL" id="MBA2133042.1"/>
    </source>
</evidence>
<comment type="caution">
    <text evidence="8">Lacks conserved residue(s) required for the propagation of feature annotation.</text>
</comment>
<dbReference type="GO" id="GO:0035999">
    <property type="term" value="P:tetrahydrofolate interconversion"/>
    <property type="evidence" value="ECO:0007669"/>
    <property type="project" value="UniProtKB-UniRule"/>
</dbReference>
<dbReference type="SUPFAM" id="SSF53383">
    <property type="entry name" value="PLP-dependent transferases"/>
    <property type="match status" value="1"/>
</dbReference>
<dbReference type="CDD" id="cd00378">
    <property type="entry name" value="SHMT"/>
    <property type="match status" value="1"/>
</dbReference>
<comment type="function">
    <text evidence="8">Catalyzes the reversible interconversion of serine and glycine with tetrahydrofolate (THF) serving as the one-carbon carrier. This reaction serves as the major source of one-carbon groups required for the biosynthesis of purines, thymidylate, methionine, and other important biomolecules. Also exhibits THF-independent aldolase activity toward beta-hydroxyamino acids, producing glycine and aldehydes, via a retro-aldol mechanism.</text>
</comment>
<dbReference type="Gene3D" id="3.40.640.10">
    <property type="entry name" value="Type I PLP-dependent aspartate aminotransferase-like (Major domain)"/>
    <property type="match status" value="1"/>
</dbReference>
<comment type="subcellular location">
    <subcellularLocation>
        <location evidence="8">Cytoplasm</location>
    </subcellularLocation>
</comment>
<dbReference type="Pfam" id="PF00464">
    <property type="entry name" value="SHMT"/>
    <property type="match status" value="2"/>
</dbReference>
<dbReference type="PIRSF" id="PIRSF000412">
    <property type="entry name" value="SHMT"/>
    <property type="match status" value="1"/>
</dbReference>
<evidence type="ECO:0000256" key="5">
    <source>
        <dbReference type="ARBA" id="ARBA00022605"/>
    </source>
</evidence>
<comment type="caution">
    <text evidence="11">The sequence shown here is derived from an EMBL/GenBank/DDBJ whole genome shotgun (WGS) entry which is preliminary data.</text>
</comment>
<accession>A0A8J6I2G1</accession>
<organism evidence="11 12">
    <name type="scientific">Capillibacterium thermochitinicola</name>
    <dbReference type="NCBI Taxonomy" id="2699427"/>
    <lineage>
        <taxon>Bacteria</taxon>
        <taxon>Bacillati</taxon>
        <taxon>Bacillota</taxon>
        <taxon>Capillibacterium</taxon>
    </lineage>
</organism>
<name>A0A8J6I2G1_9FIRM</name>
<dbReference type="PANTHER" id="PTHR11680">
    <property type="entry name" value="SERINE HYDROXYMETHYLTRANSFERASE"/>
    <property type="match status" value="1"/>
</dbReference>
<feature type="domain" description="Serine hydroxymethyltransferase-like" evidence="10">
    <location>
        <begin position="168"/>
        <end position="440"/>
    </location>
</feature>
<evidence type="ECO:0000256" key="9">
    <source>
        <dbReference type="PIRSR" id="PIRSR000412-50"/>
    </source>
</evidence>
<dbReference type="HAMAP" id="MF_00051">
    <property type="entry name" value="SHMT"/>
    <property type="match status" value="1"/>
</dbReference>
<dbReference type="UniPathway" id="UPA00193"/>
<gene>
    <name evidence="8" type="primary">glyA</name>
    <name evidence="11" type="ORF">G5B42_05740</name>
</gene>
<keyword evidence="12" id="KW-1185">Reference proteome</keyword>
<evidence type="ECO:0000256" key="2">
    <source>
        <dbReference type="ARBA" id="ARBA00006376"/>
    </source>
</evidence>
<proteinExistence type="inferred from homology"/>
<keyword evidence="7 8" id="KW-0663">Pyridoxal phosphate</keyword>
<dbReference type="InterPro" id="IPR019798">
    <property type="entry name" value="Ser_HO-MeTrfase_PLP_BS"/>
</dbReference>
<keyword evidence="3 8" id="KW-0963">Cytoplasm</keyword>
<dbReference type="InterPro" id="IPR015422">
    <property type="entry name" value="PyrdxlP-dep_Trfase_small"/>
</dbReference>
<dbReference type="EMBL" id="JAAKDE010000010">
    <property type="protein sequence ID" value="MBA2133042.1"/>
    <property type="molecule type" value="Genomic_DNA"/>
</dbReference>
<dbReference type="FunFam" id="3.40.640.10:FF:000060">
    <property type="entry name" value="Serine hydroxymethyltransferase"/>
    <property type="match status" value="1"/>
</dbReference>
<comment type="catalytic activity">
    <reaction evidence="8">
        <text>(6R)-5,10-methylene-5,6,7,8-tetrahydrofolate + glycine + H2O = (6S)-5,6,7,8-tetrahydrofolate + L-serine</text>
        <dbReference type="Rhea" id="RHEA:15481"/>
        <dbReference type="ChEBI" id="CHEBI:15377"/>
        <dbReference type="ChEBI" id="CHEBI:15636"/>
        <dbReference type="ChEBI" id="CHEBI:33384"/>
        <dbReference type="ChEBI" id="CHEBI:57305"/>
        <dbReference type="ChEBI" id="CHEBI:57453"/>
        <dbReference type="EC" id="2.1.2.1"/>
    </reaction>
</comment>
<comment type="pathway">
    <text evidence="8">One-carbon metabolism; tetrahydrofolate interconversion.</text>
</comment>
<feature type="domain" description="Serine hydroxymethyltransferase-like" evidence="10">
    <location>
        <begin position="37"/>
        <end position="137"/>
    </location>
</feature>
<comment type="pathway">
    <text evidence="8">Amino-acid biosynthesis; glycine biosynthesis; glycine from L-serine: step 1/1.</text>
</comment>
<evidence type="ECO:0000256" key="3">
    <source>
        <dbReference type="ARBA" id="ARBA00022490"/>
    </source>
</evidence>
<dbReference type="PROSITE" id="PS00096">
    <property type="entry name" value="SHMT"/>
    <property type="match status" value="1"/>
</dbReference>
<dbReference type="GO" id="GO:0004372">
    <property type="term" value="F:glycine hydroxymethyltransferase activity"/>
    <property type="evidence" value="ECO:0007669"/>
    <property type="project" value="UniProtKB-UniRule"/>
</dbReference>
<dbReference type="InterPro" id="IPR039429">
    <property type="entry name" value="SHMT-like_dom"/>
</dbReference>
<protein>
    <recommendedName>
        <fullName evidence="8">Serine hydroxymethyltransferase</fullName>
        <shortName evidence="8">SHMT</shortName>
        <shortName evidence="8">Serine methylase</shortName>
        <ecNumber evidence="8">2.1.2.1</ecNumber>
    </recommendedName>
</protein>
<evidence type="ECO:0000259" key="10">
    <source>
        <dbReference type="Pfam" id="PF00464"/>
    </source>
</evidence>
<dbReference type="NCBIfam" id="NF010094">
    <property type="entry name" value="PRK13580.1"/>
    <property type="match status" value="1"/>
</dbReference>
<dbReference type="Gene3D" id="3.90.1150.10">
    <property type="entry name" value="Aspartate Aminotransferase, domain 1"/>
    <property type="match status" value="1"/>
</dbReference>
<dbReference type="InterPro" id="IPR001085">
    <property type="entry name" value="Ser_HO-MeTrfase"/>
</dbReference>
<dbReference type="InterPro" id="IPR049943">
    <property type="entry name" value="Ser_HO-MeTrfase-like"/>
</dbReference>
<sequence length="504" mass="55096">MKNSALREYLATTDPAAVNTGFVAYLASLEEVAKVAPSIARDIVYELRDQRNNLKLIASENYSSLSAQLAMGNLLTDKYAEGYPFHRFYAGCDNIDQVESYAVAQACRLFGAEHAYVQPHSGADANLVAFWAILSAKVKTPTLESWGVKDPNQLNNEDWNKLRHLLGNQRLLGMDYYAGGHLTHGYRHNVSAQMFEAFSYGVDPETGLLDYEALARQAAEVKPLILLAGYSAYPRAINFRRLRQIADDVGAVLMVDMAHFAGLVAGGVFTGDYNPVRHAHVVTTTTHKTLRGPRGGLVLCTKEFAEHVDKGCPLVIGGPLPHVMAAKAVALTEANADEFKAYAHRIVENARSLAEACLARGMKVATGGTDNHLLLIDVRPFGLTGRQAESAVRECGITLNRNSLPNDSNGPWYTSGLRVGTPAVTTLGMGPDEMKEIADCLYQILSHTKPETISEGAQAGQPSKARYQLDDQVKAEVRARVQALLSRFPVYPELDLELLLKYFG</sequence>
<evidence type="ECO:0000313" key="12">
    <source>
        <dbReference type="Proteomes" id="UP000657177"/>
    </source>
</evidence>
<keyword evidence="4 8" id="KW-0554">One-carbon metabolism</keyword>
<dbReference type="GO" id="GO:0019264">
    <property type="term" value="P:glycine biosynthetic process from serine"/>
    <property type="evidence" value="ECO:0007669"/>
    <property type="project" value="UniProtKB-UniRule"/>
</dbReference>
<dbReference type="GO" id="GO:0030170">
    <property type="term" value="F:pyridoxal phosphate binding"/>
    <property type="evidence" value="ECO:0007669"/>
    <property type="project" value="UniProtKB-UniRule"/>
</dbReference>
<dbReference type="InterPro" id="IPR015421">
    <property type="entry name" value="PyrdxlP-dep_Trfase_major"/>
</dbReference>
<keyword evidence="6 8" id="KW-0808">Transferase</keyword>
<reference evidence="11" key="1">
    <citation type="submission" date="2020-06" db="EMBL/GenBank/DDBJ databases">
        <title>Novel chitinolytic bacterium.</title>
        <authorList>
            <person name="Ungkulpasvich U."/>
            <person name="Kosugi A."/>
            <person name="Uke A."/>
        </authorList>
    </citation>
    <scope>NUCLEOTIDE SEQUENCE</scope>
    <source>
        <strain evidence="11">UUS1-1</strain>
    </source>
</reference>
<keyword evidence="5 8" id="KW-0028">Amino-acid biosynthesis</keyword>
<dbReference type="InterPro" id="IPR015424">
    <property type="entry name" value="PyrdxlP-dep_Trfase"/>
</dbReference>
<evidence type="ECO:0000256" key="8">
    <source>
        <dbReference type="HAMAP-Rule" id="MF_00051"/>
    </source>
</evidence>
<comment type="cofactor">
    <cofactor evidence="1 8 9">
        <name>pyridoxal 5'-phosphate</name>
        <dbReference type="ChEBI" id="CHEBI:597326"/>
    </cofactor>
</comment>
<comment type="subunit">
    <text evidence="8">Homodimer.</text>
</comment>
<evidence type="ECO:0000256" key="6">
    <source>
        <dbReference type="ARBA" id="ARBA00022679"/>
    </source>
</evidence>
<feature type="binding site" evidence="8">
    <location>
        <begin position="180"/>
        <end position="182"/>
    </location>
    <ligand>
        <name>(6S)-5,6,7,8-tetrahydrofolate</name>
        <dbReference type="ChEBI" id="CHEBI:57453"/>
    </ligand>
</feature>
<dbReference type="EC" id="2.1.2.1" evidence="8"/>
<feature type="modified residue" description="N6-(pyridoxal phosphate)lysine" evidence="8 9">
    <location>
        <position position="288"/>
    </location>
</feature>
<dbReference type="GO" id="GO:0005829">
    <property type="term" value="C:cytosol"/>
    <property type="evidence" value="ECO:0007669"/>
    <property type="project" value="TreeGrafter"/>
</dbReference>
<dbReference type="NCBIfam" id="NF000586">
    <property type="entry name" value="PRK00011.1"/>
    <property type="match status" value="1"/>
</dbReference>
<evidence type="ECO:0000256" key="4">
    <source>
        <dbReference type="ARBA" id="ARBA00022563"/>
    </source>
</evidence>
<evidence type="ECO:0000256" key="1">
    <source>
        <dbReference type="ARBA" id="ARBA00001933"/>
    </source>
</evidence>
<dbReference type="UniPathway" id="UPA00288">
    <property type="reaction ID" value="UER01023"/>
</dbReference>
<comment type="similarity">
    <text evidence="2 8">Belongs to the SHMT family.</text>
</comment>
<dbReference type="Proteomes" id="UP000657177">
    <property type="component" value="Unassembled WGS sequence"/>
</dbReference>
<feature type="site" description="Plays an important role in substrate specificity" evidence="8">
    <location>
        <position position="287"/>
    </location>
</feature>
<dbReference type="PANTHER" id="PTHR11680:SF35">
    <property type="entry name" value="SERINE HYDROXYMETHYLTRANSFERASE 1"/>
    <property type="match status" value="1"/>
</dbReference>
<evidence type="ECO:0000256" key="7">
    <source>
        <dbReference type="ARBA" id="ARBA00022898"/>
    </source>
</evidence>
<dbReference type="AlphaFoldDB" id="A0A8J6I2G1"/>
<dbReference type="RefSeq" id="WP_181339488.1">
    <property type="nucleotide sequence ID" value="NZ_JAAKDE010000010.1"/>
</dbReference>